<keyword evidence="5" id="KW-0598">Phosphotransferase system</keyword>
<dbReference type="InterPro" id="IPR004703">
    <property type="entry name" value="PTS_sugar-sp_permease"/>
</dbReference>
<protein>
    <submittedName>
        <fullName evidence="11">PTS galactitol transporter subunit IIC</fullName>
    </submittedName>
</protein>
<evidence type="ECO:0000256" key="3">
    <source>
        <dbReference type="ARBA" id="ARBA00022475"/>
    </source>
</evidence>
<dbReference type="PIRSF" id="PIRSF006304">
    <property type="entry name" value="GatC"/>
    <property type="match status" value="1"/>
</dbReference>
<keyword evidence="3" id="KW-1003">Cell membrane</keyword>
<feature type="transmembrane region" description="Helical" evidence="9">
    <location>
        <begin position="334"/>
        <end position="353"/>
    </location>
</feature>
<dbReference type="RefSeq" id="WP_024729436.1">
    <property type="nucleotide sequence ID" value="NZ_JACOOS010000041.1"/>
</dbReference>
<feature type="transmembrane region" description="Helical" evidence="9">
    <location>
        <begin position="39"/>
        <end position="60"/>
    </location>
</feature>
<dbReference type="PANTHER" id="PTHR37324">
    <property type="entry name" value="PTS SYSTEM GALACTITOL-SPECIFIC EIIC COMPONENT"/>
    <property type="match status" value="1"/>
</dbReference>
<dbReference type="InterPro" id="IPR013014">
    <property type="entry name" value="PTS_EIIC_2"/>
</dbReference>
<feature type="transmembrane region" description="Helical" evidence="9">
    <location>
        <begin position="295"/>
        <end position="328"/>
    </location>
</feature>
<organism evidence="11 12">
    <name type="scientific">Anaerostipes hominis</name>
    <name type="common">ex Liu et al. 2021</name>
    <dbReference type="NCBI Taxonomy" id="2763018"/>
    <lineage>
        <taxon>Bacteria</taxon>
        <taxon>Bacillati</taxon>
        <taxon>Bacillota</taxon>
        <taxon>Clostridia</taxon>
        <taxon>Lachnospirales</taxon>
        <taxon>Lachnospiraceae</taxon>
        <taxon>Anaerostipes</taxon>
    </lineage>
</organism>
<evidence type="ECO:0000256" key="7">
    <source>
        <dbReference type="ARBA" id="ARBA00022989"/>
    </source>
</evidence>
<dbReference type="PROSITE" id="PS51104">
    <property type="entry name" value="PTS_EIIC_TYPE_2"/>
    <property type="match status" value="1"/>
</dbReference>
<keyword evidence="2" id="KW-0813">Transport</keyword>
<feature type="transmembrane region" description="Helical" evidence="9">
    <location>
        <begin position="360"/>
        <end position="380"/>
    </location>
</feature>
<evidence type="ECO:0000313" key="12">
    <source>
        <dbReference type="Proteomes" id="UP000635828"/>
    </source>
</evidence>
<feature type="transmembrane region" description="Helical" evidence="9">
    <location>
        <begin position="12"/>
        <end position="32"/>
    </location>
</feature>
<keyword evidence="8 9" id="KW-0472">Membrane</keyword>
<keyword evidence="12" id="KW-1185">Reference proteome</keyword>
<accession>A0ABR7FVP6</accession>
<keyword evidence="6 9" id="KW-0812">Transmembrane</keyword>
<name>A0ABR7FVP6_9FIRM</name>
<evidence type="ECO:0000256" key="4">
    <source>
        <dbReference type="ARBA" id="ARBA00022597"/>
    </source>
</evidence>
<evidence type="ECO:0000313" key="11">
    <source>
        <dbReference type="EMBL" id="MBC5679275.1"/>
    </source>
</evidence>
<dbReference type="Proteomes" id="UP000635828">
    <property type="component" value="Unassembled WGS sequence"/>
</dbReference>
<sequence length="421" mass="45014">MEIISKVSGALTSLGASVLIPIFIFIICMVFGAKLKKSLMAGLTFGAAYIGLNLVINLMITTVNPMVTALADNLGVKKDILDVGWAVGSAVAYSTKCGVLIILVSLGVNILMLATKTTKTLNVDIWNFWNHAFTASVVYIVTGNLIIGLAAGAVHAAFCLVMADRTAERVQKFYKIPGVSIPQGWVVTSIPIINGVNWVLDRIPIIKDIEWDEKHIQEKWGIFGSPLVLGTTLGLILGCVAGYWKDIPTLLNSAISIGAVMMIIPKFIALFMESLTVVSDAAKKFMDKHFKGREFYVGLDSAILIGHPVTVASAIILIPIVLVVAMILPGNRVLPFGDLASLAYFVALVPCLSKGNLFRSIISGIVIMSIVLLICSSFGASMTTMAVDAGYSLPKGAVDITALSAGNWLTWIFYKIAGIFA</sequence>
<comment type="subcellular location">
    <subcellularLocation>
        <location evidence="1">Cell membrane</location>
        <topology evidence="1">Multi-pass membrane protein</topology>
    </subcellularLocation>
</comment>
<evidence type="ECO:0000256" key="8">
    <source>
        <dbReference type="ARBA" id="ARBA00023136"/>
    </source>
</evidence>
<reference evidence="11 12" key="1">
    <citation type="submission" date="2020-08" db="EMBL/GenBank/DDBJ databases">
        <title>Genome public.</title>
        <authorList>
            <person name="Liu C."/>
            <person name="Sun Q."/>
        </authorList>
    </citation>
    <scope>NUCLEOTIDE SEQUENCE [LARGE SCALE GENOMIC DNA]</scope>
    <source>
        <strain evidence="11 12">NSJ-7</strain>
    </source>
</reference>
<dbReference type="InterPro" id="IPR013853">
    <property type="entry name" value="EIIC-GAT"/>
</dbReference>
<keyword evidence="7 9" id="KW-1133">Transmembrane helix</keyword>
<gene>
    <name evidence="11" type="ORF">H8S22_17540</name>
</gene>
<dbReference type="PANTHER" id="PTHR37324:SF2">
    <property type="entry name" value="PTS SYSTEM GALACTITOL-SPECIFIC EIIC COMPONENT"/>
    <property type="match status" value="1"/>
</dbReference>
<evidence type="ECO:0000256" key="1">
    <source>
        <dbReference type="ARBA" id="ARBA00004651"/>
    </source>
</evidence>
<feature type="domain" description="PTS EIIC type-2" evidence="10">
    <location>
        <begin position="8"/>
        <end position="421"/>
    </location>
</feature>
<feature type="transmembrane region" description="Helical" evidence="9">
    <location>
        <begin position="220"/>
        <end position="244"/>
    </location>
</feature>
<dbReference type="EMBL" id="JACOOS010000041">
    <property type="protein sequence ID" value="MBC5679275.1"/>
    <property type="molecule type" value="Genomic_DNA"/>
</dbReference>
<evidence type="ECO:0000256" key="2">
    <source>
        <dbReference type="ARBA" id="ARBA00022448"/>
    </source>
</evidence>
<keyword evidence="4" id="KW-0762">Sugar transport</keyword>
<feature type="transmembrane region" description="Helical" evidence="9">
    <location>
        <begin position="400"/>
        <end position="420"/>
    </location>
</feature>
<feature type="transmembrane region" description="Helical" evidence="9">
    <location>
        <begin position="250"/>
        <end position="275"/>
    </location>
</feature>
<evidence type="ECO:0000256" key="5">
    <source>
        <dbReference type="ARBA" id="ARBA00022683"/>
    </source>
</evidence>
<proteinExistence type="predicted"/>
<evidence type="ECO:0000256" key="6">
    <source>
        <dbReference type="ARBA" id="ARBA00022692"/>
    </source>
</evidence>
<feature type="transmembrane region" description="Helical" evidence="9">
    <location>
        <begin position="136"/>
        <end position="163"/>
    </location>
</feature>
<dbReference type="Pfam" id="PF03611">
    <property type="entry name" value="EIIC-GAT"/>
    <property type="match status" value="1"/>
</dbReference>
<evidence type="ECO:0000259" key="10">
    <source>
        <dbReference type="PROSITE" id="PS51104"/>
    </source>
</evidence>
<feature type="transmembrane region" description="Helical" evidence="9">
    <location>
        <begin position="183"/>
        <end position="200"/>
    </location>
</feature>
<comment type="caution">
    <text evidence="11">The sequence shown here is derived from an EMBL/GenBank/DDBJ whole genome shotgun (WGS) entry which is preliminary data.</text>
</comment>
<feature type="transmembrane region" description="Helical" evidence="9">
    <location>
        <begin position="91"/>
        <end position="115"/>
    </location>
</feature>
<evidence type="ECO:0000256" key="9">
    <source>
        <dbReference type="SAM" id="Phobius"/>
    </source>
</evidence>